<evidence type="ECO:0000313" key="2">
    <source>
        <dbReference type="Proteomes" id="UP000595140"/>
    </source>
</evidence>
<dbReference type="Proteomes" id="UP000595140">
    <property type="component" value="Unassembled WGS sequence"/>
</dbReference>
<proteinExistence type="predicted"/>
<evidence type="ECO:0000313" key="1">
    <source>
        <dbReference type="EMBL" id="VFQ96299.1"/>
    </source>
</evidence>
<organism evidence="1 2">
    <name type="scientific">Cuscuta campestris</name>
    <dbReference type="NCBI Taxonomy" id="132261"/>
    <lineage>
        <taxon>Eukaryota</taxon>
        <taxon>Viridiplantae</taxon>
        <taxon>Streptophyta</taxon>
        <taxon>Embryophyta</taxon>
        <taxon>Tracheophyta</taxon>
        <taxon>Spermatophyta</taxon>
        <taxon>Magnoliopsida</taxon>
        <taxon>eudicotyledons</taxon>
        <taxon>Gunneridae</taxon>
        <taxon>Pentapetalae</taxon>
        <taxon>asterids</taxon>
        <taxon>lamiids</taxon>
        <taxon>Solanales</taxon>
        <taxon>Convolvulaceae</taxon>
        <taxon>Cuscuteae</taxon>
        <taxon>Cuscuta</taxon>
        <taxon>Cuscuta subgen. Grammica</taxon>
        <taxon>Cuscuta sect. Cleistogrammica</taxon>
    </lineage>
</organism>
<dbReference type="AlphaFoldDB" id="A0A484N631"/>
<dbReference type="EMBL" id="OOIL02005938">
    <property type="protein sequence ID" value="VFQ96299.1"/>
    <property type="molecule type" value="Genomic_DNA"/>
</dbReference>
<keyword evidence="2" id="KW-1185">Reference proteome</keyword>
<protein>
    <submittedName>
        <fullName evidence="1">Uncharacterized protein</fullName>
    </submittedName>
</protein>
<name>A0A484N631_9ASTE</name>
<reference evidence="1 2" key="1">
    <citation type="submission" date="2018-04" db="EMBL/GenBank/DDBJ databases">
        <authorList>
            <person name="Vogel A."/>
        </authorList>
    </citation>
    <scope>NUCLEOTIDE SEQUENCE [LARGE SCALE GENOMIC DNA]</scope>
</reference>
<accession>A0A484N631</accession>
<sequence length="92" mass="9804">MFLVSLTDWSTLPETIHTGEDESFLDLSAVEVGPDGLVNLAGDDLSDAGGASSGAARVRQIQSLFLRRIQDVLVLRALDQPSFPFGVTSVTL</sequence>
<gene>
    <name evidence="1" type="ORF">CCAM_LOCUS38075</name>
</gene>